<dbReference type="InterPro" id="IPR044561">
    <property type="entry name" value="ACT_ThrD-II-like"/>
</dbReference>
<comment type="catalytic activity">
    <reaction evidence="1">
        <text>L-threonine = 2-oxobutanoate + NH4(+)</text>
        <dbReference type="Rhea" id="RHEA:22108"/>
        <dbReference type="ChEBI" id="CHEBI:16763"/>
        <dbReference type="ChEBI" id="CHEBI:28938"/>
        <dbReference type="ChEBI" id="CHEBI:57926"/>
        <dbReference type="EC" id="4.3.1.19"/>
    </reaction>
</comment>
<dbReference type="InterPro" id="IPR002912">
    <property type="entry name" value="ACT_dom"/>
</dbReference>
<dbReference type="EC" id="4.3.1.19" evidence="6"/>
<dbReference type="PROSITE" id="PS51671">
    <property type="entry name" value="ACT"/>
    <property type="match status" value="1"/>
</dbReference>
<comment type="cofactor">
    <cofactor evidence="2">
        <name>pyridoxal 5'-phosphate</name>
        <dbReference type="ChEBI" id="CHEBI:597326"/>
    </cofactor>
</comment>
<evidence type="ECO:0000256" key="4">
    <source>
        <dbReference type="ARBA" id="ARBA00010869"/>
    </source>
</evidence>
<evidence type="ECO:0000256" key="3">
    <source>
        <dbReference type="ARBA" id="ARBA00004958"/>
    </source>
</evidence>
<organism evidence="14 15">
    <name type="scientific">Bogoriella caseilytica</name>
    <dbReference type="NCBI Taxonomy" id="56055"/>
    <lineage>
        <taxon>Bacteria</taxon>
        <taxon>Bacillati</taxon>
        <taxon>Actinomycetota</taxon>
        <taxon>Actinomycetes</taxon>
        <taxon>Micrococcales</taxon>
        <taxon>Bogoriellaceae</taxon>
        <taxon>Bogoriella</taxon>
    </lineage>
</organism>
<dbReference type="FunFam" id="3.40.50.1100:FF:000007">
    <property type="entry name" value="L-threonine dehydratase catabolic TdcB"/>
    <property type="match status" value="1"/>
</dbReference>
<comment type="pathway">
    <text evidence="3">Amino-acid degradation; L-threonine degradation via propanoate pathway; propanoate from L-threonine: step 1/4.</text>
</comment>
<evidence type="ECO:0000256" key="2">
    <source>
        <dbReference type="ARBA" id="ARBA00001933"/>
    </source>
</evidence>
<keyword evidence="15" id="KW-1185">Reference proteome</keyword>
<dbReference type="EMBL" id="RKHK01000001">
    <property type="protein sequence ID" value="ROR72214.1"/>
    <property type="molecule type" value="Genomic_DNA"/>
</dbReference>
<dbReference type="GO" id="GO:0006567">
    <property type="term" value="P:L-threonine catabolic process"/>
    <property type="evidence" value="ECO:0007669"/>
    <property type="project" value="InterPro"/>
</dbReference>
<dbReference type="NCBIfam" id="TIGR01127">
    <property type="entry name" value="ilvA_1Cterm"/>
    <property type="match status" value="1"/>
</dbReference>
<dbReference type="GO" id="GO:0003941">
    <property type="term" value="F:L-serine ammonia-lyase activity"/>
    <property type="evidence" value="ECO:0007669"/>
    <property type="project" value="TreeGrafter"/>
</dbReference>
<comment type="function">
    <text evidence="11">Catalyzes the anaerobic formation of alpha-ketobutyrate and ammonia from threonine in a two-step reaction. The first step involved a dehydration of threonine and a production of enamine intermediates (aminocrotonate), which tautomerizes to its imine form (iminobutyrate). Both intermediates are unstable and short-lived. The second step is the nonenzymatic hydrolysis of the enamine/imine intermediates to form 2-ketobutyrate and free ammonia. In the low water environment of the cell, the second step is accelerated by RidA.</text>
</comment>
<reference evidence="14 15" key="1">
    <citation type="submission" date="2018-11" db="EMBL/GenBank/DDBJ databases">
        <title>Sequencing the genomes of 1000 actinobacteria strains.</title>
        <authorList>
            <person name="Klenk H.-P."/>
        </authorList>
    </citation>
    <scope>NUCLEOTIDE SEQUENCE [LARGE SCALE GENOMIC DNA]</scope>
    <source>
        <strain evidence="14 15">DSM 11294</strain>
    </source>
</reference>
<keyword evidence="8" id="KW-0021">Allosteric enzyme</keyword>
<evidence type="ECO:0000256" key="7">
    <source>
        <dbReference type="ARBA" id="ARBA00022248"/>
    </source>
</evidence>
<dbReference type="Gene3D" id="3.40.50.1100">
    <property type="match status" value="2"/>
</dbReference>
<accession>A0A3N2BAX1</accession>
<evidence type="ECO:0000256" key="9">
    <source>
        <dbReference type="ARBA" id="ARBA00022898"/>
    </source>
</evidence>
<dbReference type="InterPro" id="IPR005789">
    <property type="entry name" value="Thr_deHydtase_catblc"/>
</dbReference>
<dbReference type="CDD" id="cd04886">
    <property type="entry name" value="ACT_ThrD-II-like"/>
    <property type="match status" value="1"/>
</dbReference>
<sequence>MPYAFDHATFAAAAQQIDGVVHQTPMVRSPHLSEIAGVPVLLKAENLQTTGSFKLRGAFTRLSRLSDEEKQQGVVAASAGNHAQGVAFSAQRLGIPARIVMPEDAALPKVEATRRYGAEVVLSGPDVAAALTVAMADAERSGRTFIHPYDHEDVVAGQGTLGLEILDQVPDVGTILVPTGGGGLLAGVAAAVHSVRPEVAVVGVQAESAAAWPESLAVGHPVQLERLQTMADGIAVALPGEVPFGLIRDHVASVDTVSEELISHAMLLLAERAKLVVEPSGAAGVAALLEEPGIFEGPVVAILSGGNVDPLVLLRSIRHGMRAVRRYLKARVIVTDTPGSLAALLVELAATGANVIDITHSRTTTNLAVGEVAVTVDLETKGPEHCADVITHLRDRGYSAAEH</sequence>
<evidence type="ECO:0000256" key="12">
    <source>
        <dbReference type="ARBA" id="ARBA00031427"/>
    </source>
</evidence>
<dbReference type="GO" id="GO:0030170">
    <property type="term" value="F:pyridoxal phosphate binding"/>
    <property type="evidence" value="ECO:0007669"/>
    <property type="project" value="InterPro"/>
</dbReference>
<evidence type="ECO:0000256" key="10">
    <source>
        <dbReference type="ARBA" id="ARBA00023239"/>
    </source>
</evidence>
<dbReference type="RefSeq" id="WP_123302811.1">
    <property type="nucleotide sequence ID" value="NZ_RKHK01000001.1"/>
</dbReference>
<evidence type="ECO:0000256" key="11">
    <source>
        <dbReference type="ARBA" id="ARBA00025527"/>
    </source>
</evidence>
<dbReference type="InterPro" id="IPR001926">
    <property type="entry name" value="TrpB-like_PALP"/>
</dbReference>
<dbReference type="AlphaFoldDB" id="A0A3N2BAX1"/>
<keyword evidence="9" id="KW-0663">Pyridoxal phosphate</keyword>
<dbReference type="Pfam" id="PF00291">
    <property type="entry name" value="PALP"/>
    <property type="match status" value="1"/>
</dbReference>
<proteinExistence type="inferred from homology"/>
<keyword evidence="10 14" id="KW-0456">Lyase</keyword>
<feature type="domain" description="ACT" evidence="13">
    <location>
        <begin position="329"/>
        <end position="403"/>
    </location>
</feature>
<evidence type="ECO:0000256" key="1">
    <source>
        <dbReference type="ARBA" id="ARBA00001274"/>
    </source>
</evidence>
<comment type="similarity">
    <text evidence="4">Belongs to the serine/threonine dehydratase family.</text>
</comment>
<evidence type="ECO:0000313" key="15">
    <source>
        <dbReference type="Proteomes" id="UP000280668"/>
    </source>
</evidence>
<evidence type="ECO:0000313" key="14">
    <source>
        <dbReference type="EMBL" id="ROR72214.1"/>
    </source>
</evidence>
<gene>
    <name evidence="14" type="ORF">EDD31_0562</name>
</gene>
<dbReference type="InterPro" id="IPR000634">
    <property type="entry name" value="Ser/Thr_deHydtase_PyrdxlP-BS"/>
</dbReference>
<dbReference type="InterPro" id="IPR050147">
    <property type="entry name" value="Ser/Thr_Dehydratase"/>
</dbReference>
<comment type="caution">
    <text evidence="14">The sequence shown here is derived from an EMBL/GenBank/DDBJ whole genome shotgun (WGS) entry which is preliminary data.</text>
</comment>
<dbReference type="GO" id="GO:0006565">
    <property type="term" value="P:L-serine catabolic process"/>
    <property type="evidence" value="ECO:0007669"/>
    <property type="project" value="TreeGrafter"/>
</dbReference>
<dbReference type="GO" id="GO:0009097">
    <property type="term" value="P:isoleucine biosynthetic process"/>
    <property type="evidence" value="ECO:0007669"/>
    <property type="project" value="TreeGrafter"/>
</dbReference>
<dbReference type="PANTHER" id="PTHR48078">
    <property type="entry name" value="THREONINE DEHYDRATASE, MITOCHONDRIAL-RELATED"/>
    <property type="match status" value="1"/>
</dbReference>
<evidence type="ECO:0000256" key="5">
    <source>
        <dbReference type="ARBA" id="ARBA00011447"/>
    </source>
</evidence>
<name>A0A3N2BAX1_9MICO</name>
<comment type="subunit">
    <text evidence="5">In the native structure, TdcB is in a dimeric form, whereas in the TdcB-AMP complex, it exists in a tetrameric form (dimer of dimers).</text>
</comment>
<evidence type="ECO:0000256" key="6">
    <source>
        <dbReference type="ARBA" id="ARBA00012096"/>
    </source>
</evidence>
<dbReference type="PANTHER" id="PTHR48078:SF6">
    <property type="entry name" value="L-THREONINE DEHYDRATASE CATABOLIC TDCB"/>
    <property type="match status" value="1"/>
</dbReference>
<dbReference type="FunFam" id="3.40.50.1100:FF:000005">
    <property type="entry name" value="Threonine dehydratase catabolic"/>
    <property type="match status" value="1"/>
</dbReference>
<dbReference type="OrthoDB" id="9811476at2"/>
<evidence type="ECO:0000259" key="13">
    <source>
        <dbReference type="PROSITE" id="PS51671"/>
    </source>
</evidence>
<dbReference type="GO" id="GO:0004794">
    <property type="term" value="F:threonine deaminase activity"/>
    <property type="evidence" value="ECO:0007669"/>
    <property type="project" value="UniProtKB-EC"/>
</dbReference>
<protein>
    <recommendedName>
        <fullName evidence="7">L-threonine dehydratase catabolic TdcB</fullName>
        <ecNumber evidence="6">4.3.1.19</ecNumber>
    </recommendedName>
    <alternativeName>
        <fullName evidence="12">Threonine deaminase</fullName>
    </alternativeName>
</protein>
<dbReference type="Proteomes" id="UP000280668">
    <property type="component" value="Unassembled WGS sequence"/>
</dbReference>
<dbReference type="InterPro" id="IPR036052">
    <property type="entry name" value="TrpB-like_PALP_sf"/>
</dbReference>
<dbReference type="CDD" id="cd01562">
    <property type="entry name" value="Thr-dehyd"/>
    <property type="match status" value="1"/>
</dbReference>
<dbReference type="PROSITE" id="PS00165">
    <property type="entry name" value="DEHYDRATASE_SER_THR"/>
    <property type="match status" value="1"/>
</dbReference>
<dbReference type="SUPFAM" id="SSF53686">
    <property type="entry name" value="Tryptophan synthase beta subunit-like PLP-dependent enzymes"/>
    <property type="match status" value="1"/>
</dbReference>
<evidence type="ECO:0000256" key="8">
    <source>
        <dbReference type="ARBA" id="ARBA00022533"/>
    </source>
</evidence>